<dbReference type="Proteomes" id="UP000298030">
    <property type="component" value="Unassembled WGS sequence"/>
</dbReference>
<protein>
    <recommendedName>
        <fullName evidence="3">2'-phosphotransferase</fullName>
        <ecNumber evidence="3">2.7.1.160</ecNumber>
    </recommendedName>
</protein>
<dbReference type="Gene3D" id="1.10.10.970">
    <property type="entry name" value="RNA 2'-phosphotransferase, Tpt1/KptA family, N-terminal domain"/>
    <property type="match status" value="1"/>
</dbReference>
<dbReference type="EC" id="2.7.1.160" evidence="3"/>
<name>A0A4Y7TFT3_COPMI</name>
<keyword evidence="9" id="KW-1185">Reference proteome</keyword>
<dbReference type="STRING" id="71717.A0A4Y7TFT3"/>
<accession>A0A4Y7TFT3</accession>
<keyword evidence="4" id="KW-0808">Transferase</keyword>
<comment type="similarity">
    <text evidence="2">Belongs to the KptA/TPT1 family.</text>
</comment>
<evidence type="ECO:0000256" key="1">
    <source>
        <dbReference type="ARBA" id="ARBA00003343"/>
    </source>
</evidence>
<dbReference type="PANTHER" id="PTHR12684">
    <property type="entry name" value="PUTATIVE PHOSPHOTRANSFERASE"/>
    <property type="match status" value="1"/>
</dbReference>
<dbReference type="AlphaFoldDB" id="A0A4Y7TFT3"/>
<evidence type="ECO:0000256" key="4">
    <source>
        <dbReference type="ARBA" id="ARBA00022679"/>
    </source>
</evidence>
<dbReference type="InterPro" id="IPR002745">
    <property type="entry name" value="Ptrans_KptA/Tpt1"/>
</dbReference>
<gene>
    <name evidence="8" type="ORF">FA13DRAFT_1754188</name>
</gene>
<feature type="compositionally biased region" description="Gly residues" evidence="7">
    <location>
        <begin position="26"/>
        <end position="36"/>
    </location>
</feature>
<evidence type="ECO:0000256" key="7">
    <source>
        <dbReference type="SAM" id="MobiDB-lite"/>
    </source>
</evidence>
<evidence type="ECO:0000313" key="8">
    <source>
        <dbReference type="EMBL" id="TEB33045.1"/>
    </source>
</evidence>
<dbReference type="GO" id="GO:0006388">
    <property type="term" value="P:tRNA splicing, via endonucleolytic cleavage and ligation"/>
    <property type="evidence" value="ECO:0007669"/>
    <property type="project" value="TreeGrafter"/>
</dbReference>
<comment type="function">
    <text evidence="1">Catalyzes the last step of tRNA splicing, the transfer of the splice junction 2'-phosphate from ligated tRNA to NAD to produce ADP-ribose 1''-2'' cyclic phosphate.</text>
</comment>
<comment type="catalytic activity">
    <reaction evidence="6">
        <text>2'-phospho-[ligated tRNA] + NAD(+) = mature tRNA + ADP-alpha-D-ribose 1'',2''-cyclic phosphate + nicotinamide</text>
        <dbReference type="Rhea" id="RHEA:23324"/>
        <dbReference type="Rhea" id="RHEA-COMP:11106"/>
        <dbReference type="Rhea" id="RHEA-COMP:11107"/>
        <dbReference type="ChEBI" id="CHEBI:17154"/>
        <dbReference type="ChEBI" id="CHEBI:57540"/>
        <dbReference type="ChEBI" id="CHEBI:76596"/>
        <dbReference type="ChEBI" id="CHEBI:82883"/>
        <dbReference type="ChEBI" id="CHEBI:85027"/>
        <dbReference type="EC" id="2.7.1.160"/>
    </reaction>
</comment>
<organism evidence="8 9">
    <name type="scientific">Coprinellus micaceus</name>
    <name type="common">Glistening ink-cap mushroom</name>
    <name type="synonym">Coprinus micaceus</name>
    <dbReference type="NCBI Taxonomy" id="71717"/>
    <lineage>
        <taxon>Eukaryota</taxon>
        <taxon>Fungi</taxon>
        <taxon>Dikarya</taxon>
        <taxon>Basidiomycota</taxon>
        <taxon>Agaricomycotina</taxon>
        <taxon>Agaricomycetes</taxon>
        <taxon>Agaricomycetidae</taxon>
        <taxon>Agaricales</taxon>
        <taxon>Agaricineae</taxon>
        <taxon>Psathyrellaceae</taxon>
        <taxon>Coprinellus</taxon>
    </lineage>
</organism>
<comment type="caution">
    <text evidence="8">The sequence shown here is derived from an EMBL/GenBank/DDBJ whole genome shotgun (WGS) entry which is preliminary data.</text>
</comment>
<feature type="region of interest" description="Disordered" evidence="7">
    <location>
        <begin position="1"/>
        <end position="52"/>
    </location>
</feature>
<proteinExistence type="inferred from homology"/>
<evidence type="ECO:0000256" key="2">
    <source>
        <dbReference type="ARBA" id="ARBA00009836"/>
    </source>
</evidence>
<evidence type="ECO:0000256" key="6">
    <source>
        <dbReference type="ARBA" id="ARBA00047949"/>
    </source>
</evidence>
<dbReference type="GO" id="GO:0000215">
    <property type="term" value="F:tRNA 2'-phosphotransferase activity"/>
    <property type="evidence" value="ECO:0007669"/>
    <property type="project" value="UniProtKB-EC"/>
</dbReference>
<evidence type="ECO:0000256" key="5">
    <source>
        <dbReference type="ARBA" id="ARBA00023027"/>
    </source>
</evidence>
<dbReference type="PANTHER" id="PTHR12684:SF2">
    <property type="entry name" value="TRNA 2'-PHOSPHOTRANSFERASE 1"/>
    <property type="match status" value="1"/>
</dbReference>
<sequence>MADPDSLEPQSTQHQGRPSKGKGNQKGKGGNKGQPSGGTKLRGLEKDSPQVRTSKTLSWLLRHGAASEGLAIRADGYVQVNELLRHPRLSACSLDLDGLRQIVADDAKKRYDLKFEPDTLGAGSSSLSELDDFQGRPSLDGLWWIKANQGHSMKTVQLALKPISSLEDIPTGIAVHGTTAAAWKTIEKEGLSKMKRNHIHLAQAVSTTNAISGLRKSAHILIYIDIPKALSSGLQFFLSDNGVVLTEGDDRGYLKPDFFLRVENIKREAFPGWEGVGSIGTNSFESGRASGPKDIIVRKEDAIPVETAMEDLTVTERVESE</sequence>
<dbReference type="OrthoDB" id="419694at2759"/>
<dbReference type="Pfam" id="PF01885">
    <property type="entry name" value="PTS_2-RNA"/>
    <property type="match status" value="1"/>
</dbReference>
<dbReference type="Gene3D" id="3.20.170.30">
    <property type="match status" value="1"/>
</dbReference>
<dbReference type="InterPro" id="IPR042080">
    <property type="entry name" value="RNA_2'-PTrans_N"/>
</dbReference>
<evidence type="ECO:0000313" key="9">
    <source>
        <dbReference type="Proteomes" id="UP000298030"/>
    </source>
</evidence>
<dbReference type="EMBL" id="QPFP01000013">
    <property type="protein sequence ID" value="TEB33045.1"/>
    <property type="molecule type" value="Genomic_DNA"/>
</dbReference>
<dbReference type="SUPFAM" id="SSF56399">
    <property type="entry name" value="ADP-ribosylation"/>
    <property type="match status" value="1"/>
</dbReference>
<keyword evidence="5" id="KW-0520">NAD</keyword>
<dbReference type="InterPro" id="IPR042081">
    <property type="entry name" value="RNA_2'-PTrans_C"/>
</dbReference>
<evidence type="ECO:0000256" key="3">
    <source>
        <dbReference type="ARBA" id="ARBA00012007"/>
    </source>
</evidence>
<reference evidence="8 9" key="1">
    <citation type="journal article" date="2019" name="Nat. Ecol. Evol.">
        <title>Megaphylogeny resolves global patterns of mushroom evolution.</title>
        <authorList>
            <person name="Varga T."/>
            <person name="Krizsan K."/>
            <person name="Foldi C."/>
            <person name="Dima B."/>
            <person name="Sanchez-Garcia M."/>
            <person name="Sanchez-Ramirez S."/>
            <person name="Szollosi G.J."/>
            <person name="Szarkandi J.G."/>
            <person name="Papp V."/>
            <person name="Albert L."/>
            <person name="Andreopoulos W."/>
            <person name="Angelini C."/>
            <person name="Antonin V."/>
            <person name="Barry K.W."/>
            <person name="Bougher N.L."/>
            <person name="Buchanan P."/>
            <person name="Buyck B."/>
            <person name="Bense V."/>
            <person name="Catcheside P."/>
            <person name="Chovatia M."/>
            <person name="Cooper J."/>
            <person name="Damon W."/>
            <person name="Desjardin D."/>
            <person name="Finy P."/>
            <person name="Geml J."/>
            <person name="Haridas S."/>
            <person name="Hughes K."/>
            <person name="Justo A."/>
            <person name="Karasinski D."/>
            <person name="Kautmanova I."/>
            <person name="Kiss B."/>
            <person name="Kocsube S."/>
            <person name="Kotiranta H."/>
            <person name="LaButti K.M."/>
            <person name="Lechner B.E."/>
            <person name="Liimatainen K."/>
            <person name="Lipzen A."/>
            <person name="Lukacs Z."/>
            <person name="Mihaltcheva S."/>
            <person name="Morgado L.N."/>
            <person name="Niskanen T."/>
            <person name="Noordeloos M.E."/>
            <person name="Ohm R.A."/>
            <person name="Ortiz-Santana B."/>
            <person name="Ovrebo C."/>
            <person name="Racz N."/>
            <person name="Riley R."/>
            <person name="Savchenko A."/>
            <person name="Shiryaev A."/>
            <person name="Soop K."/>
            <person name="Spirin V."/>
            <person name="Szebenyi C."/>
            <person name="Tomsovsky M."/>
            <person name="Tulloss R.E."/>
            <person name="Uehling J."/>
            <person name="Grigoriev I.V."/>
            <person name="Vagvolgyi C."/>
            <person name="Papp T."/>
            <person name="Martin F.M."/>
            <person name="Miettinen O."/>
            <person name="Hibbett D.S."/>
            <person name="Nagy L.G."/>
        </authorList>
    </citation>
    <scope>NUCLEOTIDE SEQUENCE [LARGE SCALE GENOMIC DNA]</scope>
    <source>
        <strain evidence="8 9">FP101781</strain>
    </source>
</reference>